<name>A0A383A956_9ZZZZ</name>
<organism evidence="2">
    <name type="scientific">marine metagenome</name>
    <dbReference type="NCBI Taxonomy" id="408172"/>
    <lineage>
        <taxon>unclassified sequences</taxon>
        <taxon>metagenomes</taxon>
        <taxon>ecological metagenomes</taxon>
    </lineage>
</organism>
<evidence type="ECO:0000313" key="2">
    <source>
        <dbReference type="EMBL" id="SVE03598.1"/>
    </source>
</evidence>
<proteinExistence type="predicted"/>
<protein>
    <recommendedName>
        <fullName evidence="1">DHHA1 domain-containing protein</fullName>
    </recommendedName>
</protein>
<sequence>ADLDRLGGLVERLTAPIDINIDHHISNSKFAVINLVDSETAATSEYLVSLLTLLGLTMNDKVAECLLTGLVTDTLGFRTTSTRSETLSAAYQLMQYDVSLHDIYHRTLHRRSYEATKLWGQALGNVRFEDGLVWTQVTLEGKAEIGYTAKGDAAVVSQLTAIDGTEVAVSFVERANSEVKISWRSLNGIDVADIARSFGGGGHQAAAGASMYGTNLDRAQDVVLERTRDAMHKYRTNLTS</sequence>
<accession>A0A383A956</accession>
<dbReference type="AlphaFoldDB" id="A0A383A956"/>
<dbReference type="EMBL" id="UINC01189762">
    <property type="protein sequence ID" value="SVE03598.1"/>
    <property type="molecule type" value="Genomic_DNA"/>
</dbReference>
<gene>
    <name evidence="2" type="ORF">METZ01_LOCUS456452</name>
</gene>
<feature type="domain" description="DHHA1" evidence="1">
    <location>
        <begin position="146"/>
        <end position="226"/>
    </location>
</feature>
<evidence type="ECO:0000259" key="1">
    <source>
        <dbReference type="Pfam" id="PF02272"/>
    </source>
</evidence>
<dbReference type="SUPFAM" id="SSF64182">
    <property type="entry name" value="DHH phosphoesterases"/>
    <property type="match status" value="1"/>
</dbReference>
<dbReference type="PANTHER" id="PTHR47618">
    <property type="entry name" value="BIFUNCTIONAL OLIGORIBONUCLEASE AND PAP PHOSPHATASE NRNA"/>
    <property type="match status" value="1"/>
</dbReference>
<reference evidence="2" key="1">
    <citation type="submission" date="2018-05" db="EMBL/GenBank/DDBJ databases">
        <authorList>
            <person name="Lanie J.A."/>
            <person name="Ng W.-L."/>
            <person name="Kazmierczak K.M."/>
            <person name="Andrzejewski T.M."/>
            <person name="Davidsen T.M."/>
            <person name="Wayne K.J."/>
            <person name="Tettelin H."/>
            <person name="Glass J.I."/>
            <person name="Rusch D."/>
            <person name="Podicherti R."/>
            <person name="Tsui H.-C.T."/>
            <person name="Winkler M.E."/>
        </authorList>
    </citation>
    <scope>NUCLEOTIDE SEQUENCE</scope>
</reference>
<dbReference type="PANTHER" id="PTHR47618:SF1">
    <property type="entry name" value="BIFUNCTIONAL OLIGORIBONUCLEASE AND PAP PHOSPHATASE NRNA"/>
    <property type="match status" value="1"/>
</dbReference>
<dbReference type="GO" id="GO:0003676">
    <property type="term" value="F:nucleic acid binding"/>
    <property type="evidence" value="ECO:0007669"/>
    <property type="project" value="InterPro"/>
</dbReference>
<dbReference type="Gene3D" id="3.90.1640.10">
    <property type="entry name" value="inorganic pyrophosphatase (n-terminal core)"/>
    <property type="match status" value="1"/>
</dbReference>
<dbReference type="InterPro" id="IPR038763">
    <property type="entry name" value="DHH_sf"/>
</dbReference>
<feature type="non-terminal residue" evidence="2">
    <location>
        <position position="1"/>
    </location>
</feature>
<dbReference type="Gene3D" id="3.10.310.30">
    <property type="match status" value="1"/>
</dbReference>
<dbReference type="InterPro" id="IPR003156">
    <property type="entry name" value="DHHA1_dom"/>
</dbReference>
<dbReference type="Pfam" id="PF02272">
    <property type="entry name" value="DHHA1"/>
    <property type="match status" value="1"/>
</dbReference>
<dbReference type="InterPro" id="IPR051319">
    <property type="entry name" value="Oligoribo/pAp-PDE_c-di-AMP_PDE"/>
</dbReference>